<keyword evidence="11" id="KW-1185">Reference proteome</keyword>
<keyword evidence="8" id="KW-1133">Transmembrane helix</keyword>
<dbReference type="InterPro" id="IPR002938">
    <property type="entry name" value="FAD-bd"/>
</dbReference>
<dbReference type="GO" id="GO:0044550">
    <property type="term" value="P:secondary metabolite biosynthetic process"/>
    <property type="evidence" value="ECO:0007669"/>
    <property type="project" value="TreeGrafter"/>
</dbReference>
<evidence type="ECO:0000256" key="6">
    <source>
        <dbReference type="ARBA" id="ARBA00023033"/>
    </source>
</evidence>
<reference evidence="10 11" key="1">
    <citation type="journal article" date="2011" name="PLoS Genet.">
        <title>Genome sequencing and comparative transcriptomics of the model entomopathogenic fungi Metarhizium anisopliae and M. acridum.</title>
        <authorList>
            <person name="Gao Q."/>
            <person name="Jin K."/>
            <person name="Ying S.H."/>
            <person name="Zhang Y."/>
            <person name="Xiao G."/>
            <person name="Shang Y."/>
            <person name="Duan Z."/>
            <person name="Hu X."/>
            <person name="Xie X.Q."/>
            <person name="Zhou G."/>
            <person name="Peng G."/>
            <person name="Luo Z."/>
            <person name="Huang W."/>
            <person name="Wang B."/>
            <person name="Fang W."/>
            <person name="Wang S."/>
            <person name="Zhong Y."/>
            <person name="Ma L.J."/>
            <person name="St Leger R.J."/>
            <person name="Zhao G.P."/>
            <person name="Pei Y."/>
            <person name="Feng M.G."/>
            <person name="Xia Y."/>
            <person name="Wang C."/>
        </authorList>
    </citation>
    <scope>NUCLEOTIDE SEQUENCE [LARGE SCALE GENOMIC DNA]</scope>
    <source>
        <strain evidence="10 11">CQMa 102</strain>
    </source>
</reference>
<evidence type="ECO:0000313" key="11">
    <source>
        <dbReference type="Proteomes" id="UP000002499"/>
    </source>
</evidence>
<dbReference type="Pfam" id="PF01494">
    <property type="entry name" value="FAD_binding_3"/>
    <property type="match status" value="1"/>
</dbReference>
<dbReference type="InterPro" id="IPR036188">
    <property type="entry name" value="FAD/NAD-bd_sf"/>
</dbReference>
<dbReference type="AlphaFoldDB" id="E9EIL2"/>
<evidence type="ECO:0000256" key="5">
    <source>
        <dbReference type="ARBA" id="ARBA00023002"/>
    </source>
</evidence>
<evidence type="ECO:0000256" key="2">
    <source>
        <dbReference type="ARBA" id="ARBA00007992"/>
    </source>
</evidence>
<evidence type="ECO:0000256" key="4">
    <source>
        <dbReference type="ARBA" id="ARBA00022827"/>
    </source>
</evidence>
<dbReference type="Gene3D" id="3.50.50.60">
    <property type="entry name" value="FAD/NAD(P)-binding domain"/>
    <property type="match status" value="1"/>
</dbReference>
<keyword evidence="8" id="KW-0472">Membrane</keyword>
<evidence type="ECO:0000313" key="10">
    <source>
        <dbReference type="EMBL" id="EFY84248.1"/>
    </source>
</evidence>
<dbReference type="SUPFAM" id="SSF54373">
    <property type="entry name" value="FAD-linked reductases, C-terminal domain"/>
    <property type="match status" value="1"/>
</dbReference>
<dbReference type="PANTHER" id="PTHR46720:SF3">
    <property type="entry name" value="FAD-BINDING DOMAIN-CONTAINING PROTEIN-RELATED"/>
    <property type="match status" value="1"/>
</dbReference>
<dbReference type="PRINTS" id="PR00420">
    <property type="entry name" value="RNGMNOXGNASE"/>
</dbReference>
<keyword evidence="6" id="KW-0503">Monooxygenase</keyword>
<dbReference type="InterPro" id="IPR051104">
    <property type="entry name" value="FAD_monoxygenase"/>
</dbReference>
<dbReference type="Proteomes" id="UP000002499">
    <property type="component" value="Unassembled WGS sequence"/>
</dbReference>
<dbReference type="HOGENOM" id="CLU_009665_6_3_1"/>
<feature type="transmembrane region" description="Helical" evidence="8">
    <location>
        <begin position="28"/>
        <end position="49"/>
    </location>
</feature>
<keyword evidence="5" id="KW-0560">Oxidoreductase</keyword>
<dbReference type="OrthoDB" id="417877at2759"/>
<name>E9EIL2_METAQ</name>
<sequence length="440" mass="47998">MMTRVAQSNGAQAQRSQNQNNDKTTTDLSLNIAVIGAGIIGVMTALGLLHAGHKVTVFEKADDYADVGAAMAFTGVARECMQRLNPAILEALQRVGETNRHRMNRYWDGFSPASSEAARSEESLLFQQSARELDYTGCLRSSLDSYSEDVAGVELRFADGSTVQADAACDGIHSKARRLLLGEDNPASRPSFTHKVAYRAIIPMADGIAALGEDKANNQCARMGPDAHLLSFPVAQWTLSNVFLFLHDPKPWPNPHKTTMEVDKSEIVPVLNKWGPDVRQLLQKLPDRVFAWAIFDTADHPADTYARGRVCLAGDAAHASSPFHGAGACMGVEDALVLVSALDTTLCSMSNGASKSKAEAISAAFQGYSAVRLKRSQWLVRSSRDMGDIYEWRYPATGNDAVKIKDEIESRSRILWDFDVGDMVAKVRAECQQGMKLNTT</sequence>
<dbReference type="STRING" id="655827.E9EIL2"/>
<comment type="cofactor">
    <cofactor evidence="1">
        <name>FAD</name>
        <dbReference type="ChEBI" id="CHEBI:57692"/>
    </cofactor>
</comment>
<gene>
    <name evidence="10" type="ORF">MAC_09710</name>
</gene>
<dbReference type="InParanoid" id="E9EIL2"/>
<protein>
    <submittedName>
        <fullName evidence="10">Salicylate hydroxylase, putative</fullName>
    </submittedName>
</protein>
<comment type="similarity">
    <text evidence="2">Belongs to the paxM FAD-dependent monooxygenase family.</text>
</comment>
<dbReference type="EMBL" id="GL698644">
    <property type="protein sequence ID" value="EFY84248.1"/>
    <property type="molecule type" value="Genomic_DNA"/>
</dbReference>
<accession>E9EIL2</accession>
<evidence type="ECO:0000256" key="3">
    <source>
        <dbReference type="ARBA" id="ARBA00022630"/>
    </source>
</evidence>
<dbReference type="GO" id="GO:0071949">
    <property type="term" value="F:FAD binding"/>
    <property type="evidence" value="ECO:0007669"/>
    <property type="project" value="InterPro"/>
</dbReference>
<evidence type="ECO:0000256" key="1">
    <source>
        <dbReference type="ARBA" id="ARBA00001974"/>
    </source>
</evidence>
<keyword evidence="8" id="KW-0812">Transmembrane</keyword>
<evidence type="ECO:0000256" key="8">
    <source>
        <dbReference type="SAM" id="Phobius"/>
    </source>
</evidence>
<dbReference type="KEGG" id="maw:19254021"/>
<organism evidence="11">
    <name type="scientific">Metarhizium acridum (strain CQMa 102)</name>
    <dbReference type="NCBI Taxonomy" id="655827"/>
    <lineage>
        <taxon>Eukaryota</taxon>
        <taxon>Fungi</taxon>
        <taxon>Dikarya</taxon>
        <taxon>Ascomycota</taxon>
        <taxon>Pezizomycotina</taxon>
        <taxon>Sordariomycetes</taxon>
        <taxon>Hypocreomycetidae</taxon>
        <taxon>Hypocreales</taxon>
        <taxon>Clavicipitaceae</taxon>
        <taxon>Metarhizium</taxon>
    </lineage>
</organism>
<dbReference type="GeneID" id="19254021"/>
<dbReference type="SUPFAM" id="SSF51905">
    <property type="entry name" value="FAD/NAD(P)-binding domain"/>
    <property type="match status" value="1"/>
</dbReference>
<feature type="domain" description="FAD-binding" evidence="9">
    <location>
        <begin position="31"/>
        <end position="344"/>
    </location>
</feature>
<proteinExistence type="inferred from homology"/>
<dbReference type="eggNOG" id="KOG2614">
    <property type="taxonomic scope" value="Eukaryota"/>
</dbReference>
<evidence type="ECO:0000259" key="9">
    <source>
        <dbReference type="Pfam" id="PF01494"/>
    </source>
</evidence>
<keyword evidence="3" id="KW-0285">Flavoprotein</keyword>
<dbReference type="OMA" id="YWDGFSP"/>
<keyword evidence="4" id="KW-0274">FAD</keyword>
<dbReference type="GO" id="GO:0004497">
    <property type="term" value="F:monooxygenase activity"/>
    <property type="evidence" value="ECO:0007669"/>
    <property type="project" value="UniProtKB-KW"/>
</dbReference>
<dbReference type="PANTHER" id="PTHR46720">
    <property type="entry name" value="HYDROXYLASE, PUTATIVE (AFU_ORTHOLOGUE AFUA_3G01460)-RELATED"/>
    <property type="match status" value="1"/>
</dbReference>
<feature type="region of interest" description="Disordered" evidence="7">
    <location>
        <begin position="1"/>
        <end position="24"/>
    </location>
</feature>
<evidence type="ECO:0000256" key="7">
    <source>
        <dbReference type="SAM" id="MobiDB-lite"/>
    </source>
</evidence>